<dbReference type="InterPro" id="IPR012337">
    <property type="entry name" value="RNaseH-like_sf"/>
</dbReference>
<name>A0A815IJ82_9BILA</name>
<protein>
    <recommendedName>
        <fullName evidence="2">HAT C-terminal dimerisation domain-containing protein</fullName>
    </recommendedName>
</protein>
<evidence type="ECO:0000256" key="1">
    <source>
        <dbReference type="SAM" id="MobiDB-lite"/>
    </source>
</evidence>
<sequence>MFDYIRKIVSHIRIHKQSKLPRKLQSYSDTRFNGAFRTMNVFLTVFDDLAGILDRTFLDDYTLIDKDLLEYICSFLAPFEEVIEGLSCDKKPTIYKVLPLRQYFINQCTRCQDVWVLQDIHYITTLLHLSFKNFDVNPNLQDKAINLVKNEIIKRQPSTPTTCCTTTTTTVTTVELDTQSASSTSVLSKCFNLLKNDLKLSLNPYQELDEYMNLNVQINEADDILLFWLTQKSKFPTLFSLVQDYYAAPASNTTIERLFSSSKYTVSDKRTSLGAEKINKLLFLKKNLMLLKAFDKKSVIEATATDTKRKITDPDKKSTDMSLQNQKQFRTSTTAKKLKKDEEDDIVIWDDDVQDKEND</sequence>
<evidence type="ECO:0000313" key="4">
    <source>
        <dbReference type="EMBL" id="CAF1609100.1"/>
    </source>
</evidence>
<evidence type="ECO:0000313" key="5">
    <source>
        <dbReference type="Proteomes" id="UP000663854"/>
    </source>
</evidence>
<gene>
    <name evidence="4" type="ORF">JXQ802_LOCUS49199</name>
    <name evidence="3" type="ORF">PYM288_LOCUS33127</name>
</gene>
<dbReference type="AlphaFoldDB" id="A0A815IJ82"/>
<proteinExistence type="predicted"/>
<comment type="caution">
    <text evidence="3">The sequence shown here is derived from an EMBL/GenBank/DDBJ whole genome shotgun (WGS) entry which is preliminary data.</text>
</comment>
<dbReference type="PANTHER" id="PTHR47611">
    <property type="entry name" value="HAT DIMERISATION DOMAIN, C-TERMINAL"/>
    <property type="match status" value="1"/>
</dbReference>
<dbReference type="GO" id="GO:0046983">
    <property type="term" value="F:protein dimerization activity"/>
    <property type="evidence" value="ECO:0007669"/>
    <property type="project" value="InterPro"/>
</dbReference>
<feature type="compositionally biased region" description="Basic and acidic residues" evidence="1">
    <location>
        <begin position="307"/>
        <end position="319"/>
    </location>
</feature>
<feature type="region of interest" description="Disordered" evidence="1">
    <location>
        <begin position="307"/>
        <end position="336"/>
    </location>
</feature>
<feature type="compositionally biased region" description="Polar residues" evidence="1">
    <location>
        <begin position="320"/>
        <end position="335"/>
    </location>
</feature>
<dbReference type="PANTHER" id="PTHR47611:SF1">
    <property type="entry name" value="CCHC-TYPE DOMAIN-CONTAINING PROTEIN"/>
    <property type="match status" value="1"/>
</dbReference>
<evidence type="ECO:0000259" key="2">
    <source>
        <dbReference type="Pfam" id="PF05699"/>
    </source>
</evidence>
<feature type="domain" description="HAT C-terminal dimerisation" evidence="2">
    <location>
        <begin position="207"/>
        <end position="288"/>
    </location>
</feature>
<organism evidence="3 5">
    <name type="scientific">Rotaria sordida</name>
    <dbReference type="NCBI Taxonomy" id="392033"/>
    <lineage>
        <taxon>Eukaryota</taxon>
        <taxon>Metazoa</taxon>
        <taxon>Spiralia</taxon>
        <taxon>Gnathifera</taxon>
        <taxon>Rotifera</taxon>
        <taxon>Eurotatoria</taxon>
        <taxon>Bdelloidea</taxon>
        <taxon>Philodinida</taxon>
        <taxon>Philodinidae</taxon>
        <taxon>Rotaria</taxon>
    </lineage>
</organism>
<dbReference type="InterPro" id="IPR008906">
    <property type="entry name" value="HATC_C_dom"/>
</dbReference>
<dbReference type="Pfam" id="PF05699">
    <property type="entry name" value="Dimer_Tnp_hAT"/>
    <property type="match status" value="1"/>
</dbReference>
<accession>A0A815IJ82</accession>
<dbReference type="Proteomes" id="UP000663854">
    <property type="component" value="Unassembled WGS sequence"/>
</dbReference>
<dbReference type="EMBL" id="CAJNOL010005741">
    <property type="protein sequence ID" value="CAF1609100.1"/>
    <property type="molecule type" value="Genomic_DNA"/>
</dbReference>
<keyword evidence="6" id="KW-1185">Reference proteome</keyword>
<evidence type="ECO:0000313" key="3">
    <source>
        <dbReference type="EMBL" id="CAF1366193.1"/>
    </source>
</evidence>
<evidence type="ECO:0000313" key="6">
    <source>
        <dbReference type="Proteomes" id="UP000663870"/>
    </source>
</evidence>
<dbReference type="EMBL" id="CAJNOH010004327">
    <property type="protein sequence ID" value="CAF1366193.1"/>
    <property type="molecule type" value="Genomic_DNA"/>
</dbReference>
<dbReference type="SUPFAM" id="SSF53098">
    <property type="entry name" value="Ribonuclease H-like"/>
    <property type="match status" value="1"/>
</dbReference>
<dbReference type="Proteomes" id="UP000663870">
    <property type="component" value="Unassembled WGS sequence"/>
</dbReference>
<reference evidence="3" key="1">
    <citation type="submission" date="2021-02" db="EMBL/GenBank/DDBJ databases">
        <authorList>
            <person name="Nowell W R."/>
        </authorList>
    </citation>
    <scope>NUCLEOTIDE SEQUENCE</scope>
</reference>